<dbReference type="GO" id="GO:0010179">
    <property type="term" value="F:IAA-Ala conjugate hydrolase activity"/>
    <property type="evidence" value="ECO:0007669"/>
    <property type="project" value="TreeGrafter"/>
</dbReference>
<reference evidence="1 2" key="1">
    <citation type="submission" date="2024-01" db="EMBL/GenBank/DDBJ databases">
        <title>The genomes of 5 underutilized Papilionoideae crops provide insights into root nodulation and disease resistanc.</title>
        <authorList>
            <person name="Jiang F."/>
        </authorList>
    </citation>
    <scope>NUCLEOTIDE SEQUENCE [LARGE SCALE GENOMIC DNA]</scope>
    <source>
        <strain evidence="1">DUOXIRENSHENG_FW03</strain>
        <tissue evidence="1">Leaves</tissue>
    </source>
</reference>
<dbReference type="Gene3D" id="3.40.630.10">
    <property type="entry name" value="Zn peptidases"/>
    <property type="match status" value="2"/>
</dbReference>
<dbReference type="GO" id="GO:0005783">
    <property type="term" value="C:endoplasmic reticulum"/>
    <property type="evidence" value="ECO:0007669"/>
    <property type="project" value="TreeGrafter"/>
</dbReference>
<proteinExistence type="predicted"/>
<dbReference type="AlphaFoldDB" id="A0AAN9XSG6"/>
<dbReference type="InterPro" id="IPR017439">
    <property type="entry name" value="Amidohydrolase"/>
</dbReference>
<dbReference type="Gene3D" id="3.30.70.360">
    <property type="match status" value="1"/>
</dbReference>
<gene>
    <name evidence="1" type="ORF">VNO78_07506</name>
</gene>
<accession>A0AAN9XSG6</accession>
<dbReference type="SUPFAM" id="SSF53187">
    <property type="entry name" value="Zn-dependent exopeptidases"/>
    <property type="match status" value="1"/>
</dbReference>
<evidence type="ECO:0000313" key="2">
    <source>
        <dbReference type="Proteomes" id="UP001386955"/>
    </source>
</evidence>
<organism evidence="1 2">
    <name type="scientific">Psophocarpus tetragonolobus</name>
    <name type="common">Winged bean</name>
    <name type="synonym">Dolichos tetragonolobus</name>
    <dbReference type="NCBI Taxonomy" id="3891"/>
    <lineage>
        <taxon>Eukaryota</taxon>
        <taxon>Viridiplantae</taxon>
        <taxon>Streptophyta</taxon>
        <taxon>Embryophyta</taxon>
        <taxon>Tracheophyta</taxon>
        <taxon>Spermatophyta</taxon>
        <taxon>Magnoliopsida</taxon>
        <taxon>eudicotyledons</taxon>
        <taxon>Gunneridae</taxon>
        <taxon>Pentapetalae</taxon>
        <taxon>rosids</taxon>
        <taxon>fabids</taxon>
        <taxon>Fabales</taxon>
        <taxon>Fabaceae</taxon>
        <taxon>Papilionoideae</taxon>
        <taxon>50 kb inversion clade</taxon>
        <taxon>NPAAA clade</taxon>
        <taxon>indigoferoid/millettioid clade</taxon>
        <taxon>Phaseoleae</taxon>
        <taxon>Psophocarpus</taxon>
    </lineage>
</organism>
<dbReference type="PANTHER" id="PTHR11014:SF148">
    <property type="entry name" value="AUXIN CONJUGATE HYDROLASE"/>
    <property type="match status" value="1"/>
</dbReference>
<name>A0AAN9XSG6_PSOTE</name>
<evidence type="ECO:0000313" key="1">
    <source>
        <dbReference type="EMBL" id="KAK7405894.1"/>
    </source>
</evidence>
<keyword evidence="2" id="KW-1185">Reference proteome</keyword>
<dbReference type="GO" id="GO:0009850">
    <property type="term" value="P:auxin metabolic process"/>
    <property type="evidence" value="ECO:0007669"/>
    <property type="project" value="TreeGrafter"/>
</dbReference>
<dbReference type="EMBL" id="JAYMYS010000002">
    <property type="protein sequence ID" value="KAK7405894.1"/>
    <property type="molecule type" value="Genomic_DNA"/>
</dbReference>
<dbReference type="PANTHER" id="PTHR11014">
    <property type="entry name" value="PEPTIDASE M20 FAMILY MEMBER"/>
    <property type="match status" value="1"/>
</dbReference>
<comment type="caution">
    <text evidence="1">The sequence shown here is derived from an EMBL/GenBank/DDBJ whole genome shotgun (WGS) entry which is preliminary data.</text>
</comment>
<dbReference type="Proteomes" id="UP001386955">
    <property type="component" value="Unassembled WGS sequence"/>
</dbReference>
<protein>
    <submittedName>
        <fullName evidence="1">Uncharacterized protein</fullName>
    </submittedName>
</protein>
<sequence length="106" mass="11285">MLIAFVVPLLNELVEWEHKSKVDGKMHACGDDAHVKYGAKKILDAGVLENVTAIFGLHITPNILVGFMASKSGSILAGNGFFDAIISGKGGHVAIPHILLTYIGNF</sequence>